<evidence type="ECO:0000313" key="2">
    <source>
        <dbReference type="Proteomes" id="UP001164746"/>
    </source>
</evidence>
<evidence type="ECO:0000313" key="1">
    <source>
        <dbReference type="EMBL" id="WAR21144.1"/>
    </source>
</evidence>
<accession>A0ABY7FJ14</accession>
<dbReference type="EMBL" id="CP111023">
    <property type="protein sequence ID" value="WAR21144.1"/>
    <property type="molecule type" value="Genomic_DNA"/>
</dbReference>
<name>A0ABY7FJ14_MYAAR</name>
<protein>
    <submittedName>
        <fullName evidence="1">Uncharacterized protein</fullName>
    </submittedName>
</protein>
<gene>
    <name evidence="1" type="ORF">MAR_015118</name>
</gene>
<reference evidence="1" key="1">
    <citation type="submission" date="2022-11" db="EMBL/GenBank/DDBJ databases">
        <title>Centuries of genome instability and evolution in soft-shell clam transmissible cancer (bioRxiv).</title>
        <authorList>
            <person name="Hart S.F.M."/>
            <person name="Yonemitsu M.A."/>
            <person name="Giersch R.M."/>
            <person name="Beal B.F."/>
            <person name="Arriagada G."/>
            <person name="Davis B.W."/>
            <person name="Ostrander E.A."/>
            <person name="Goff S.P."/>
            <person name="Metzger M.J."/>
        </authorList>
    </citation>
    <scope>NUCLEOTIDE SEQUENCE</scope>
    <source>
        <strain evidence="1">MELC-2E11</strain>
        <tissue evidence="1">Siphon/mantle</tissue>
    </source>
</reference>
<proteinExistence type="predicted"/>
<dbReference type="Proteomes" id="UP001164746">
    <property type="component" value="Chromosome 12"/>
</dbReference>
<feature type="non-terminal residue" evidence="1">
    <location>
        <position position="1"/>
    </location>
</feature>
<keyword evidence="2" id="KW-1185">Reference proteome</keyword>
<organism evidence="1 2">
    <name type="scientific">Mya arenaria</name>
    <name type="common">Soft-shell clam</name>
    <dbReference type="NCBI Taxonomy" id="6604"/>
    <lineage>
        <taxon>Eukaryota</taxon>
        <taxon>Metazoa</taxon>
        <taxon>Spiralia</taxon>
        <taxon>Lophotrochozoa</taxon>
        <taxon>Mollusca</taxon>
        <taxon>Bivalvia</taxon>
        <taxon>Autobranchia</taxon>
        <taxon>Heteroconchia</taxon>
        <taxon>Euheterodonta</taxon>
        <taxon>Imparidentia</taxon>
        <taxon>Neoheterodontei</taxon>
        <taxon>Myida</taxon>
        <taxon>Myoidea</taxon>
        <taxon>Myidae</taxon>
        <taxon>Mya</taxon>
    </lineage>
</organism>
<sequence length="97" mass="11551">MEDGFILSVWALTKRKFQREAGFVRRHSWYCSKECKGSDKMKNSTTDNDLKYRYTQGFVWAGVNDLIRRDAVRHNDGHMMVLYWKADLVKFFSNNHP</sequence>